<gene>
    <name evidence="1" type="ORF">Ab1vBOLIVR5_gp21</name>
</gene>
<organism evidence="1 2">
    <name type="scientific">Agrobacterium phage OLIVR5</name>
    <dbReference type="NCBI Taxonomy" id="2723773"/>
    <lineage>
        <taxon>Viruses</taxon>
        <taxon>Duplodnaviria</taxon>
        <taxon>Heunggongvirae</taxon>
        <taxon>Uroviricota</taxon>
        <taxon>Caudoviricetes</taxon>
        <taxon>Pootjesviridae</taxon>
        <taxon>Heverleevirus</taxon>
        <taxon>Heverleevirus OLIVR5</taxon>
    </lineage>
</organism>
<reference evidence="1 2" key="1">
    <citation type="submission" date="2020-03" db="EMBL/GenBank/DDBJ databases">
        <authorList>
            <person name="Holtappels D."/>
            <person name="Bomans J.P.J."/>
            <person name="Lavigne R."/>
            <person name="Wagemans J."/>
        </authorList>
    </citation>
    <scope>NUCLEOTIDE SEQUENCE [LARGE SCALE GENOMIC DNA]</scope>
    <source>
        <strain evidence="1 2">OLIVR5</strain>
    </source>
</reference>
<protein>
    <submittedName>
        <fullName evidence="1">Uncharacterized protein</fullName>
    </submittedName>
</protein>
<name>A0A858MSU1_9CAUD</name>
<evidence type="ECO:0000313" key="1">
    <source>
        <dbReference type="EMBL" id="QIW87669.1"/>
    </source>
</evidence>
<evidence type="ECO:0000313" key="2">
    <source>
        <dbReference type="Proteomes" id="UP000671873"/>
    </source>
</evidence>
<dbReference type="EMBL" id="MT234342">
    <property type="protein sequence ID" value="QIW87669.1"/>
    <property type="molecule type" value="Genomic_DNA"/>
</dbReference>
<dbReference type="Proteomes" id="UP000671873">
    <property type="component" value="Segment"/>
</dbReference>
<proteinExistence type="predicted"/>
<accession>A0A858MSU1</accession>
<sequence>MKFSGIGSRETPVDIRHKASLKGKELSDEGFFLRSGGARGFDKAVEKFVPPTRKRIYRPEEVEENPHWMNFAKLIHPAWHKCDEFARALHARNSPIILGDDLSDPVDFILCWTENGEMKGGTAQGLRIAKKFNIPIFNMAIPFWEDDLKAFLMFN</sequence>
<keyword evidence="2" id="KW-1185">Reference proteome</keyword>